<dbReference type="EMBL" id="SZYD01000017">
    <property type="protein sequence ID" value="KAD3067252.1"/>
    <property type="molecule type" value="Genomic_DNA"/>
</dbReference>
<dbReference type="AlphaFoldDB" id="A0A5N6M0I1"/>
<name>A0A5N6M0I1_9ASTR</name>
<keyword evidence="2" id="KW-1185">Reference proteome</keyword>
<sequence>MAGFKLQVLLQASKASNLATMASRRVARGMISLGFLKILRAGLVAYRDKGLRKSPRIAMDFGIQIAHPSITYRDAPSCGPLRTGMGP</sequence>
<dbReference type="Proteomes" id="UP000326396">
    <property type="component" value="Linkage Group LG7"/>
</dbReference>
<evidence type="ECO:0000313" key="2">
    <source>
        <dbReference type="Proteomes" id="UP000326396"/>
    </source>
</evidence>
<evidence type="ECO:0000313" key="1">
    <source>
        <dbReference type="EMBL" id="KAD3067252.1"/>
    </source>
</evidence>
<proteinExistence type="predicted"/>
<protein>
    <submittedName>
        <fullName evidence="1">Uncharacterized protein</fullName>
    </submittedName>
</protein>
<reference evidence="1 2" key="1">
    <citation type="submission" date="2019-05" db="EMBL/GenBank/DDBJ databases">
        <title>Mikania micrantha, genome provides insights into the molecular mechanism of rapid growth.</title>
        <authorList>
            <person name="Liu B."/>
        </authorList>
    </citation>
    <scope>NUCLEOTIDE SEQUENCE [LARGE SCALE GENOMIC DNA]</scope>
    <source>
        <strain evidence="1">NLD-2019</strain>
        <tissue evidence="1">Leaf</tissue>
    </source>
</reference>
<gene>
    <name evidence="1" type="ORF">E3N88_35132</name>
</gene>
<accession>A0A5N6M0I1</accession>
<comment type="caution">
    <text evidence="1">The sequence shown here is derived from an EMBL/GenBank/DDBJ whole genome shotgun (WGS) entry which is preliminary data.</text>
</comment>
<organism evidence="1 2">
    <name type="scientific">Mikania micrantha</name>
    <name type="common">bitter vine</name>
    <dbReference type="NCBI Taxonomy" id="192012"/>
    <lineage>
        <taxon>Eukaryota</taxon>
        <taxon>Viridiplantae</taxon>
        <taxon>Streptophyta</taxon>
        <taxon>Embryophyta</taxon>
        <taxon>Tracheophyta</taxon>
        <taxon>Spermatophyta</taxon>
        <taxon>Magnoliopsida</taxon>
        <taxon>eudicotyledons</taxon>
        <taxon>Gunneridae</taxon>
        <taxon>Pentapetalae</taxon>
        <taxon>asterids</taxon>
        <taxon>campanulids</taxon>
        <taxon>Asterales</taxon>
        <taxon>Asteraceae</taxon>
        <taxon>Asteroideae</taxon>
        <taxon>Heliantheae alliance</taxon>
        <taxon>Eupatorieae</taxon>
        <taxon>Mikania</taxon>
    </lineage>
</organism>